<feature type="domain" description="Helix-turn-helix" evidence="1">
    <location>
        <begin position="48"/>
        <end position="80"/>
    </location>
</feature>
<dbReference type="EMBL" id="PTPZ01000010">
    <property type="protein sequence ID" value="PPZ90589.1"/>
    <property type="molecule type" value="Genomic_DNA"/>
</dbReference>
<dbReference type="AlphaFoldDB" id="A0A2S7I251"/>
<proteinExistence type="predicted"/>
<evidence type="ECO:0000259" key="1">
    <source>
        <dbReference type="Pfam" id="PF12728"/>
    </source>
</evidence>
<evidence type="ECO:0000313" key="3">
    <source>
        <dbReference type="Proteomes" id="UP000238565"/>
    </source>
</evidence>
<sequence length="182" mass="21497">MTHQLNGQQLQKALEMLAEVVSPLKKEETVLERPSDGDLLYYDNVSMMEKLKVSERTLQRYRKNGKIRHTTFGGKIYYPKNFMVLPVPEPEVPEGEKNNIVPLNEFTKRYNTPRPRSKIIDVDRLVRRLTYFPRSENKDFKKFMKHLKVKRKKNHASLNLWPKKIKLIGLPIVTRKTIPPKE</sequence>
<name>A0A2S7I251_9FLAO</name>
<protein>
    <recommendedName>
        <fullName evidence="1">Helix-turn-helix domain-containing protein</fullName>
    </recommendedName>
</protein>
<dbReference type="InterPro" id="IPR041657">
    <property type="entry name" value="HTH_17"/>
</dbReference>
<dbReference type="RefSeq" id="WP_104794496.1">
    <property type="nucleotide sequence ID" value="NZ_PTPZ01000010.1"/>
</dbReference>
<organism evidence="2 3">
    <name type="scientific">Cloacibacterium normanense</name>
    <dbReference type="NCBI Taxonomy" id="237258"/>
    <lineage>
        <taxon>Bacteria</taxon>
        <taxon>Pseudomonadati</taxon>
        <taxon>Bacteroidota</taxon>
        <taxon>Flavobacteriia</taxon>
        <taxon>Flavobacteriales</taxon>
        <taxon>Weeksellaceae</taxon>
    </lineage>
</organism>
<evidence type="ECO:0000313" key="2">
    <source>
        <dbReference type="EMBL" id="PPZ90589.1"/>
    </source>
</evidence>
<comment type="caution">
    <text evidence="2">The sequence shown here is derived from an EMBL/GenBank/DDBJ whole genome shotgun (WGS) entry which is preliminary data.</text>
</comment>
<dbReference type="Proteomes" id="UP000238565">
    <property type="component" value="Unassembled WGS sequence"/>
</dbReference>
<dbReference type="Pfam" id="PF12728">
    <property type="entry name" value="HTH_17"/>
    <property type="match status" value="1"/>
</dbReference>
<gene>
    <name evidence="2" type="ORF">C3729_12710</name>
</gene>
<accession>A0A2S7I251</accession>
<reference evidence="2 3" key="1">
    <citation type="submission" date="2018-02" db="EMBL/GenBank/DDBJ databases">
        <title>Draft genome sequence of bacterial isolates from marine environment.</title>
        <authorList>
            <person name="Singh S.K."/>
            <person name="Hill R."/>
            <person name="Major S."/>
            <person name="Cai H."/>
            <person name="Li Y."/>
        </authorList>
    </citation>
    <scope>NUCLEOTIDE SEQUENCE [LARGE SCALE GENOMIC DNA]</scope>
    <source>
        <strain evidence="2 3">IMET F</strain>
    </source>
</reference>